<dbReference type="InterPro" id="IPR008258">
    <property type="entry name" value="Transglycosylase_SLT_dom_1"/>
</dbReference>
<sequence length="299" mass="32142">MTRNAHPERPETSGPRPWLRTKAAPYRSAWWATVAAAVLVHAPGPASARTPQAALCVAATGQVERAMHIPEGFLYAMGRVESGRPDPDGTIAPWPWTITAGGIGHYYPTRADAIAAVATLRLQGIQSIDVGCMQVNLQQHPDAFASLDQAFDPMANTQYAGRFLLQMHDKTGSWPRAAAAYHSQTPGIGTPYQWKVLEAWAIPQDGQDPQKPPHPLFAGTPAFPHPVMPKMVQPQTIADADQPDGEAESLPAPARPFHPFQGFSHVSQPVLRRPATSGMRGRALASYRASPVPLAGPTG</sequence>
<comment type="similarity">
    <text evidence="1">Belongs to the virb1 family.</text>
</comment>
<evidence type="ECO:0000259" key="2">
    <source>
        <dbReference type="Pfam" id="PF01464"/>
    </source>
</evidence>
<protein>
    <submittedName>
        <fullName evidence="3">Transglycosylase SLT domain-containing protein</fullName>
    </submittedName>
</protein>
<organism evidence="3 4">
    <name type="scientific">Gluconacetobacter takamatsuzukensis</name>
    <dbReference type="NCBI Taxonomy" id="1286190"/>
    <lineage>
        <taxon>Bacteria</taxon>
        <taxon>Pseudomonadati</taxon>
        <taxon>Pseudomonadota</taxon>
        <taxon>Alphaproteobacteria</taxon>
        <taxon>Acetobacterales</taxon>
        <taxon>Acetobacteraceae</taxon>
        <taxon>Gluconacetobacter</taxon>
    </lineage>
</organism>
<keyword evidence="4" id="KW-1185">Reference proteome</keyword>
<evidence type="ECO:0000313" key="4">
    <source>
        <dbReference type="Proteomes" id="UP000540556"/>
    </source>
</evidence>
<comment type="caution">
    <text evidence="3">The sequence shown here is derived from an EMBL/GenBank/DDBJ whole genome shotgun (WGS) entry which is preliminary data.</text>
</comment>
<feature type="domain" description="Transglycosylase SLT" evidence="2">
    <location>
        <begin position="127"/>
        <end position="183"/>
    </location>
</feature>
<dbReference type="Proteomes" id="UP000540556">
    <property type="component" value="Unassembled WGS sequence"/>
</dbReference>
<evidence type="ECO:0000256" key="1">
    <source>
        <dbReference type="ARBA" id="ARBA00009387"/>
    </source>
</evidence>
<dbReference type="InterPro" id="IPR023346">
    <property type="entry name" value="Lysozyme-like_dom_sf"/>
</dbReference>
<gene>
    <name evidence="3" type="ORF">HLH27_00945</name>
</gene>
<proteinExistence type="inferred from homology"/>
<dbReference type="Pfam" id="PF01464">
    <property type="entry name" value="SLT"/>
    <property type="match status" value="1"/>
</dbReference>
<accession>A0A7W4KAX6</accession>
<name>A0A7W4KAX6_9PROT</name>
<evidence type="ECO:0000313" key="3">
    <source>
        <dbReference type="EMBL" id="MBB2203586.1"/>
    </source>
</evidence>
<dbReference type="AlphaFoldDB" id="A0A7W4KAX6"/>
<dbReference type="EMBL" id="JABEQK010000001">
    <property type="protein sequence ID" value="MBB2203586.1"/>
    <property type="molecule type" value="Genomic_DNA"/>
</dbReference>
<dbReference type="SUPFAM" id="SSF53955">
    <property type="entry name" value="Lysozyme-like"/>
    <property type="match status" value="1"/>
</dbReference>
<reference evidence="3 4" key="1">
    <citation type="submission" date="2020-04" db="EMBL/GenBank/DDBJ databases">
        <title>Description of novel Gluconacetobacter.</title>
        <authorList>
            <person name="Sombolestani A."/>
        </authorList>
    </citation>
    <scope>NUCLEOTIDE SEQUENCE [LARGE SCALE GENOMIC DNA]</scope>
    <source>
        <strain evidence="3 4">LMG 27800</strain>
    </source>
</reference>